<accession>A0A0R1QFF2</accession>
<dbReference type="RefSeq" id="WP_054714896.1">
    <property type="nucleotide sequence ID" value="NZ_AZEU01000202.1"/>
</dbReference>
<dbReference type="Proteomes" id="UP000051790">
    <property type="component" value="Unassembled WGS sequence"/>
</dbReference>
<keyword evidence="2" id="KW-0812">Transmembrane</keyword>
<feature type="region of interest" description="Disordered" evidence="1">
    <location>
        <begin position="84"/>
        <end position="113"/>
    </location>
</feature>
<keyword evidence="2" id="KW-1133">Transmembrane helix</keyword>
<organism evidence="3 4">
    <name type="scientific">Lacticaseibacillus manihotivorans DSM 13343 = JCM 12514</name>
    <dbReference type="NCBI Taxonomy" id="1423769"/>
    <lineage>
        <taxon>Bacteria</taxon>
        <taxon>Bacillati</taxon>
        <taxon>Bacillota</taxon>
        <taxon>Bacilli</taxon>
        <taxon>Lactobacillales</taxon>
        <taxon>Lactobacillaceae</taxon>
        <taxon>Lacticaseibacillus</taxon>
    </lineage>
</organism>
<protein>
    <submittedName>
        <fullName evidence="3">Uncharacterized protein</fullName>
    </submittedName>
</protein>
<sequence length="113" mass="12541">MFKDAKQIANKIVDATTGPLNTFDQTVSENPDLIMPLAALHASIVALSIAGAVAVIRGHQEVRIAKEQTKQIRMKAMLEFHGKHHPRCRHGHHGKPGMHHHNPRMLAQHDDGE</sequence>
<evidence type="ECO:0000256" key="2">
    <source>
        <dbReference type="SAM" id="Phobius"/>
    </source>
</evidence>
<evidence type="ECO:0000313" key="3">
    <source>
        <dbReference type="EMBL" id="KRL43337.1"/>
    </source>
</evidence>
<keyword evidence="4" id="KW-1185">Reference proteome</keyword>
<gene>
    <name evidence="3" type="ORF">FD01_GL001740</name>
</gene>
<dbReference type="OrthoDB" id="2299653at2"/>
<feature type="transmembrane region" description="Helical" evidence="2">
    <location>
        <begin position="33"/>
        <end position="56"/>
    </location>
</feature>
<evidence type="ECO:0000256" key="1">
    <source>
        <dbReference type="SAM" id="MobiDB-lite"/>
    </source>
</evidence>
<dbReference type="PATRIC" id="fig|1423769.4.peg.1863"/>
<keyword evidence="2" id="KW-0472">Membrane</keyword>
<name>A0A0R1QFF2_9LACO</name>
<dbReference type="AlphaFoldDB" id="A0A0R1QFF2"/>
<proteinExistence type="predicted"/>
<comment type="caution">
    <text evidence="3">The sequence shown here is derived from an EMBL/GenBank/DDBJ whole genome shotgun (WGS) entry which is preliminary data.</text>
</comment>
<feature type="compositionally biased region" description="Basic residues" evidence="1">
    <location>
        <begin position="84"/>
        <end position="103"/>
    </location>
</feature>
<reference evidence="3 4" key="1">
    <citation type="journal article" date="2015" name="Genome Announc.">
        <title>Expanding the biotechnology potential of lactobacilli through comparative genomics of 213 strains and associated genera.</title>
        <authorList>
            <person name="Sun Z."/>
            <person name="Harris H.M."/>
            <person name="McCann A."/>
            <person name="Guo C."/>
            <person name="Argimon S."/>
            <person name="Zhang W."/>
            <person name="Yang X."/>
            <person name="Jeffery I.B."/>
            <person name="Cooney J.C."/>
            <person name="Kagawa T.F."/>
            <person name="Liu W."/>
            <person name="Song Y."/>
            <person name="Salvetti E."/>
            <person name="Wrobel A."/>
            <person name="Rasinkangas P."/>
            <person name="Parkhill J."/>
            <person name="Rea M.C."/>
            <person name="O'Sullivan O."/>
            <person name="Ritari J."/>
            <person name="Douillard F.P."/>
            <person name="Paul Ross R."/>
            <person name="Yang R."/>
            <person name="Briner A.E."/>
            <person name="Felis G.E."/>
            <person name="de Vos W.M."/>
            <person name="Barrangou R."/>
            <person name="Klaenhammer T.R."/>
            <person name="Caufield P.W."/>
            <person name="Cui Y."/>
            <person name="Zhang H."/>
            <person name="O'Toole P.W."/>
        </authorList>
    </citation>
    <scope>NUCLEOTIDE SEQUENCE [LARGE SCALE GENOMIC DNA]</scope>
    <source>
        <strain evidence="3 4">DSM 13343</strain>
    </source>
</reference>
<evidence type="ECO:0000313" key="4">
    <source>
        <dbReference type="Proteomes" id="UP000051790"/>
    </source>
</evidence>
<dbReference type="EMBL" id="AZEU01000202">
    <property type="protein sequence ID" value="KRL43337.1"/>
    <property type="molecule type" value="Genomic_DNA"/>
</dbReference>